<dbReference type="Proteomes" id="UP000199412">
    <property type="component" value="Unassembled WGS sequence"/>
</dbReference>
<dbReference type="Gene3D" id="3.40.50.1220">
    <property type="entry name" value="TPP-binding domain"/>
    <property type="match status" value="1"/>
</dbReference>
<comment type="similarity">
    <text evidence="3 10">Belongs to the TPP enzyme family.</text>
</comment>
<evidence type="ECO:0000259" key="12">
    <source>
        <dbReference type="Pfam" id="PF02775"/>
    </source>
</evidence>
<evidence type="ECO:0000259" key="11">
    <source>
        <dbReference type="Pfam" id="PF00205"/>
    </source>
</evidence>
<dbReference type="EMBL" id="FNAP01000001">
    <property type="protein sequence ID" value="SDD79656.1"/>
    <property type="molecule type" value="Genomic_DNA"/>
</dbReference>
<dbReference type="GO" id="GO:0005829">
    <property type="term" value="C:cytosol"/>
    <property type="evidence" value="ECO:0007669"/>
    <property type="project" value="TreeGrafter"/>
</dbReference>
<dbReference type="GO" id="GO:0009851">
    <property type="term" value="P:auxin biosynthetic process"/>
    <property type="evidence" value="ECO:0007669"/>
    <property type="project" value="InterPro"/>
</dbReference>
<dbReference type="InterPro" id="IPR012000">
    <property type="entry name" value="Thiamin_PyroP_enz_cen_dom"/>
</dbReference>
<evidence type="ECO:0000313" key="14">
    <source>
        <dbReference type="EMBL" id="SDD79656.1"/>
    </source>
</evidence>
<keyword evidence="8" id="KW-0456">Lyase</keyword>
<dbReference type="Pfam" id="PF00205">
    <property type="entry name" value="TPP_enzyme_M"/>
    <property type="match status" value="1"/>
</dbReference>
<dbReference type="PIRSF" id="PIRSF036565">
    <property type="entry name" value="Pyruvt_ip_decrb"/>
    <property type="match status" value="1"/>
</dbReference>
<feature type="domain" description="Thiamine pyrophosphate enzyme TPP-binding" evidence="12">
    <location>
        <begin position="397"/>
        <end position="519"/>
    </location>
</feature>
<name>A0A1G6XQQ8_9PROT</name>
<evidence type="ECO:0000256" key="3">
    <source>
        <dbReference type="ARBA" id="ARBA00007812"/>
    </source>
</evidence>
<dbReference type="GO" id="GO:0000287">
    <property type="term" value="F:magnesium ion binding"/>
    <property type="evidence" value="ECO:0007669"/>
    <property type="project" value="InterPro"/>
</dbReference>
<dbReference type="STRING" id="69960.SAMN05421720_101566"/>
<evidence type="ECO:0000256" key="7">
    <source>
        <dbReference type="ARBA" id="ARBA00023052"/>
    </source>
</evidence>
<dbReference type="GO" id="GO:0047434">
    <property type="term" value="F:indolepyruvate decarboxylase activity"/>
    <property type="evidence" value="ECO:0007669"/>
    <property type="project" value="InterPro"/>
</dbReference>
<feature type="domain" description="Thiamine pyrophosphate enzyme central" evidence="11">
    <location>
        <begin position="196"/>
        <end position="289"/>
    </location>
</feature>
<keyword evidence="6 9" id="KW-0460">Magnesium</keyword>
<dbReference type="PANTHER" id="PTHR43452:SF30">
    <property type="entry name" value="PYRUVATE DECARBOXYLASE ISOZYME 1-RELATED"/>
    <property type="match status" value="1"/>
</dbReference>
<dbReference type="CDD" id="cd07038">
    <property type="entry name" value="TPP_PYR_PDC_IPDC_like"/>
    <property type="match status" value="1"/>
</dbReference>
<evidence type="ECO:0000313" key="15">
    <source>
        <dbReference type="Proteomes" id="UP000199412"/>
    </source>
</evidence>
<evidence type="ECO:0000256" key="10">
    <source>
        <dbReference type="RuleBase" id="RU362132"/>
    </source>
</evidence>
<dbReference type="NCBIfam" id="TIGR03394">
    <property type="entry name" value="indol_phenyl_DC"/>
    <property type="match status" value="1"/>
</dbReference>
<dbReference type="SUPFAM" id="SSF52467">
    <property type="entry name" value="DHS-like NAD/FAD-binding domain"/>
    <property type="match status" value="1"/>
</dbReference>
<dbReference type="InterPro" id="IPR029061">
    <property type="entry name" value="THDP-binding"/>
</dbReference>
<dbReference type="InterPro" id="IPR012001">
    <property type="entry name" value="Thiamin_PyroP_enz_TPP-bd_dom"/>
</dbReference>
<keyword evidence="5" id="KW-0210">Decarboxylase</keyword>
<dbReference type="Pfam" id="PF02775">
    <property type="entry name" value="TPP_enzyme_C"/>
    <property type="match status" value="1"/>
</dbReference>
<keyword evidence="14" id="KW-0670">Pyruvate</keyword>
<proteinExistence type="inferred from homology"/>
<keyword evidence="7 10" id="KW-0786">Thiamine pyrophosphate</keyword>
<evidence type="ECO:0000256" key="2">
    <source>
        <dbReference type="ARBA" id="ARBA00001964"/>
    </source>
</evidence>
<dbReference type="InterPro" id="IPR011766">
    <property type="entry name" value="TPP_enzyme_TPP-bd"/>
</dbReference>
<dbReference type="InterPro" id="IPR029035">
    <property type="entry name" value="DHS-like_NAD/FAD-binding_dom"/>
</dbReference>
<reference evidence="14 15" key="1">
    <citation type="submission" date="2016-10" db="EMBL/GenBank/DDBJ databases">
        <authorList>
            <person name="de Groot N.N."/>
        </authorList>
    </citation>
    <scope>NUCLEOTIDE SEQUENCE [LARGE SCALE GENOMIC DNA]</scope>
    <source>
        <strain evidence="14 15">ATCC 700224</strain>
    </source>
</reference>
<dbReference type="SUPFAM" id="SSF52518">
    <property type="entry name" value="Thiamin diphosphate-binding fold (THDP-binding)"/>
    <property type="match status" value="2"/>
</dbReference>
<dbReference type="InterPro" id="IPR047213">
    <property type="entry name" value="TPP_PYR_PDC_IPDC-like"/>
</dbReference>
<evidence type="ECO:0000259" key="13">
    <source>
        <dbReference type="Pfam" id="PF02776"/>
    </source>
</evidence>
<dbReference type="AlphaFoldDB" id="A0A1G6XQQ8"/>
<comment type="cofactor">
    <cofactor evidence="2">
        <name>thiamine diphosphate</name>
        <dbReference type="ChEBI" id="CHEBI:58937"/>
    </cofactor>
</comment>
<dbReference type="GO" id="GO:0000949">
    <property type="term" value="P:aromatic amino acid family catabolic process to alcohol via Ehrlich pathway"/>
    <property type="evidence" value="ECO:0007669"/>
    <property type="project" value="TreeGrafter"/>
</dbReference>
<evidence type="ECO:0000256" key="8">
    <source>
        <dbReference type="ARBA" id="ARBA00023239"/>
    </source>
</evidence>
<organism evidence="14 15">
    <name type="scientific">Rhodospira trueperi</name>
    <dbReference type="NCBI Taxonomy" id="69960"/>
    <lineage>
        <taxon>Bacteria</taxon>
        <taxon>Pseudomonadati</taxon>
        <taxon>Pseudomonadota</taxon>
        <taxon>Alphaproteobacteria</taxon>
        <taxon>Rhodospirillales</taxon>
        <taxon>Rhodospirillaceae</taxon>
        <taxon>Rhodospira</taxon>
    </lineage>
</organism>
<gene>
    <name evidence="14" type="ORF">SAMN05421720_101566</name>
</gene>
<dbReference type="GO" id="GO:0004737">
    <property type="term" value="F:pyruvate decarboxylase activity"/>
    <property type="evidence" value="ECO:0007669"/>
    <property type="project" value="TreeGrafter"/>
</dbReference>
<feature type="binding site" evidence="9">
    <location>
        <position position="430"/>
    </location>
    <ligand>
        <name>Mg(2+)</name>
        <dbReference type="ChEBI" id="CHEBI:18420"/>
    </ligand>
</feature>
<evidence type="ECO:0000256" key="5">
    <source>
        <dbReference type="ARBA" id="ARBA00022793"/>
    </source>
</evidence>
<accession>A0A1G6XQQ8</accession>
<protein>
    <submittedName>
        <fullName evidence="14">Indolepyruvate decarboxylase</fullName>
    </submittedName>
</protein>
<dbReference type="InterPro" id="IPR017765">
    <property type="entry name" value="IPDC"/>
</dbReference>
<comment type="cofactor">
    <cofactor evidence="1">
        <name>a metal cation</name>
        <dbReference type="ChEBI" id="CHEBI:25213"/>
    </cofactor>
</comment>
<evidence type="ECO:0000256" key="1">
    <source>
        <dbReference type="ARBA" id="ARBA00001920"/>
    </source>
</evidence>
<sequence length="547" mass="58108">MIKPLARVLIEALVAHGAREAFGIPGDFALPFFRHLEKSADLLPLYTLSHEPGVGFAADAAARWHQGISVACVTYGAGALNMVNPIAGAFSEKSPVVVISGAPGVKEGARGLLLHHQAKTLDSQFRIYQEITCDQAVLDDPVRAPADIARVLRSCREQSRPVYIEVPRDIVDAPCAPVAPLPPSPYEPAAVADCANEVMERLGRARQPVLLVGVEVRRFGLEERVADLAHRLGIPVATTFMGRGLLAESRANVVGPYMGLAGRPEVSRVVEESDGLLMLGVLMSDTNFGVSGARVDLRGAMLAADRAVRIGFHAYPDVPLGALIDALLERAPGHPRLTTSAALPEPPLGLIADDAPVTPRDIAAGLNDLLLEHGPMPVAADMGDCLFTAMDMVQTPLVAPGYYATMGFGVPAGLGVQAASGRRPLVLVGDGAFQMTGWELGVCARYGWAPLVVVFNNASWEMLRTFQPEGHCHDLDVWPFARLADVMGGRGYAVSTRAELRAALAAAHRDTGRFQLVDVRLERGVISDTLARFVAAVKGANRPPGAG</sequence>
<keyword evidence="4 9" id="KW-0479">Metal-binding</keyword>
<comment type="cofactor">
    <cofactor evidence="9">
        <name>Mg(2+)</name>
        <dbReference type="ChEBI" id="CHEBI:18420"/>
    </cofactor>
    <text evidence="9">Binds 1 Mg(2+) per subunit.</text>
</comment>
<keyword evidence="15" id="KW-1185">Reference proteome</keyword>
<dbReference type="PANTHER" id="PTHR43452">
    <property type="entry name" value="PYRUVATE DECARBOXYLASE"/>
    <property type="match status" value="1"/>
</dbReference>
<dbReference type="RefSeq" id="WP_176793293.1">
    <property type="nucleotide sequence ID" value="NZ_FNAP01000001.1"/>
</dbReference>
<dbReference type="InterPro" id="IPR012110">
    <property type="entry name" value="PDC/IPDC-like"/>
</dbReference>
<evidence type="ECO:0000256" key="9">
    <source>
        <dbReference type="PIRSR" id="PIRSR036565-2"/>
    </source>
</evidence>
<dbReference type="Gene3D" id="3.40.50.970">
    <property type="match status" value="2"/>
</dbReference>
<evidence type="ECO:0000256" key="4">
    <source>
        <dbReference type="ARBA" id="ARBA00022723"/>
    </source>
</evidence>
<evidence type="ECO:0000256" key="6">
    <source>
        <dbReference type="ARBA" id="ARBA00022842"/>
    </source>
</evidence>
<dbReference type="GO" id="GO:0030976">
    <property type="term" value="F:thiamine pyrophosphate binding"/>
    <property type="evidence" value="ECO:0007669"/>
    <property type="project" value="InterPro"/>
</dbReference>
<feature type="domain" description="Thiamine pyrophosphate enzyme N-terminal TPP-binding" evidence="13">
    <location>
        <begin position="5"/>
        <end position="109"/>
    </location>
</feature>
<feature type="binding site" evidence="9">
    <location>
        <position position="457"/>
    </location>
    <ligand>
        <name>Mg(2+)</name>
        <dbReference type="ChEBI" id="CHEBI:18420"/>
    </ligand>
</feature>
<dbReference type="Pfam" id="PF02776">
    <property type="entry name" value="TPP_enzyme_N"/>
    <property type="match status" value="1"/>
</dbReference>